<feature type="transmembrane region" description="Helical" evidence="1">
    <location>
        <begin position="6"/>
        <end position="28"/>
    </location>
</feature>
<organism evidence="2 3">
    <name type="scientific">Strigamia maritima</name>
    <name type="common">European centipede</name>
    <name type="synonym">Geophilus maritimus</name>
    <dbReference type="NCBI Taxonomy" id="126957"/>
    <lineage>
        <taxon>Eukaryota</taxon>
        <taxon>Metazoa</taxon>
        <taxon>Ecdysozoa</taxon>
        <taxon>Arthropoda</taxon>
        <taxon>Myriapoda</taxon>
        <taxon>Chilopoda</taxon>
        <taxon>Pleurostigmophora</taxon>
        <taxon>Geophilomorpha</taxon>
        <taxon>Linotaeniidae</taxon>
        <taxon>Strigamia</taxon>
    </lineage>
</organism>
<reference evidence="3" key="1">
    <citation type="submission" date="2011-05" db="EMBL/GenBank/DDBJ databases">
        <authorList>
            <person name="Richards S.R."/>
            <person name="Qu J."/>
            <person name="Jiang H."/>
            <person name="Jhangiani S.N."/>
            <person name="Agravi P."/>
            <person name="Goodspeed R."/>
            <person name="Gross S."/>
            <person name="Mandapat C."/>
            <person name="Jackson L."/>
            <person name="Mathew T."/>
            <person name="Pu L."/>
            <person name="Thornton R."/>
            <person name="Saada N."/>
            <person name="Wilczek-Boney K.B."/>
            <person name="Lee S."/>
            <person name="Kovar C."/>
            <person name="Wu Y."/>
            <person name="Scherer S.E."/>
            <person name="Worley K.C."/>
            <person name="Muzny D.M."/>
            <person name="Gibbs R."/>
        </authorList>
    </citation>
    <scope>NUCLEOTIDE SEQUENCE</scope>
    <source>
        <strain evidence="3">Brora</strain>
    </source>
</reference>
<name>T1JKC8_STRMM</name>
<reference evidence="2" key="2">
    <citation type="submission" date="2015-02" db="UniProtKB">
        <authorList>
            <consortium name="EnsemblMetazoa"/>
        </authorList>
    </citation>
    <scope>IDENTIFICATION</scope>
</reference>
<evidence type="ECO:0000313" key="3">
    <source>
        <dbReference type="Proteomes" id="UP000014500"/>
    </source>
</evidence>
<proteinExistence type="predicted"/>
<protein>
    <submittedName>
        <fullName evidence="2">Uncharacterized protein</fullName>
    </submittedName>
</protein>
<accession>T1JKC8</accession>
<dbReference type="Proteomes" id="UP000014500">
    <property type="component" value="Unassembled WGS sequence"/>
</dbReference>
<keyword evidence="1" id="KW-0472">Membrane</keyword>
<evidence type="ECO:0000256" key="1">
    <source>
        <dbReference type="SAM" id="Phobius"/>
    </source>
</evidence>
<dbReference type="HOGENOM" id="CLU_2906919_0_0_1"/>
<dbReference type="AlphaFoldDB" id="T1JKC8"/>
<keyword evidence="1" id="KW-0812">Transmembrane</keyword>
<evidence type="ECO:0000313" key="2">
    <source>
        <dbReference type="EnsemblMetazoa" id="SMAR014308-PA"/>
    </source>
</evidence>
<keyword evidence="1" id="KW-1133">Transmembrane helix</keyword>
<dbReference type="EnsemblMetazoa" id="SMAR014308-RA">
    <property type="protein sequence ID" value="SMAR014308-PA"/>
    <property type="gene ID" value="SMAR014308"/>
</dbReference>
<dbReference type="EMBL" id="JH430223">
    <property type="status" value="NOT_ANNOTATED_CDS"/>
    <property type="molecule type" value="Genomic_DNA"/>
</dbReference>
<sequence length="62" mass="7790">MFFRVTISSVLFLINEIILFLFFFKIYFQNKYKKIMNKNTIQFNRKYNNTNKIYLKLLHERT</sequence>
<keyword evidence="3" id="KW-1185">Reference proteome</keyword>